<reference evidence="1 2" key="1">
    <citation type="journal article" date="2017" name="Curr. Biol.">
        <title>Genome architecture and evolution of a unichromosomal asexual nematode.</title>
        <authorList>
            <person name="Fradin H."/>
            <person name="Zegar C."/>
            <person name="Gutwein M."/>
            <person name="Lucas J."/>
            <person name="Kovtun M."/>
            <person name="Corcoran D."/>
            <person name="Baugh L.R."/>
            <person name="Kiontke K."/>
            <person name="Gunsalus K."/>
            <person name="Fitch D.H."/>
            <person name="Piano F."/>
        </authorList>
    </citation>
    <scope>NUCLEOTIDE SEQUENCE [LARGE SCALE GENOMIC DNA]</scope>
    <source>
        <strain evidence="1">PF1309</strain>
    </source>
</reference>
<gene>
    <name evidence="1" type="ORF">WR25_12946</name>
</gene>
<name>A0A2A2K334_9BILA</name>
<protein>
    <submittedName>
        <fullName evidence="1">Uncharacterized protein</fullName>
    </submittedName>
</protein>
<dbReference type="Proteomes" id="UP000218231">
    <property type="component" value="Unassembled WGS sequence"/>
</dbReference>
<organism evidence="1 2">
    <name type="scientific">Diploscapter pachys</name>
    <dbReference type="NCBI Taxonomy" id="2018661"/>
    <lineage>
        <taxon>Eukaryota</taxon>
        <taxon>Metazoa</taxon>
        <taxon>Ecdysozoa</taxon>
        <taxon>Nematoda</taxon>
        <taxon>Chromadorea</taxon>
        <taxon>Rhabditida</taxon>
        <taxon>Rhabditina</taxon>
        <taxon>Rhabditomorpha</taxon>
        <taxon>Rhabditoidea</taxon>
        <taxon>Rhabditidae</taxon>
        <taxon>Diploscapter</taxon>
    </lineage>
</organism>
<dbReference type="EMBL" id="LIAE01009773">
    <property type="protein sequence ID" value="PAV68290.1"/>
    <property type="molecule type" value="Genomic_DNA"/>
</dbReference>
<dbReference type="AlphaFoldDB" id="A0A2A2K334"/>
<evidence type="ECO:0000313" key="1">
    <source>
        <dbReference type="EMBL" id="PAV68290.1"/>
    </source>
</evidence>
<proteinExistence type="predicted"/>
<evidence type="ECO:0000313" key="2">
    <source>
        <dbReference type="Proteomes" id="UP000218231"/>
    </source>
</evidence>
<keyword evidence="2" id="KW-1185">Reference proteome</keyword>
<comment type="caution">
    <text evidence="1">The sequence shown here is derived from an EMBL/GenBank/DDBJ whole genome shotgun (WGS) entry which is preliminary data.</text>
</comment>
<sequence length="131" mass="15269">MEELRDSGTGPGSKTLGGGDLYYTVDEFGAFVCQRDGPSGATPASFHSQEHKLNNNRYRYDGVHSFDNDDLHNTWLHVVNTDYNNHIDTYNHVHVHINIHNNYIHYYNNNNNNYYYNQSLFRKFSSVSSMW</sequence>
<accession>A0A2A2K334</accession>